<evidence type="ECO:0000313" key="2">
    <source>
        <dbReference type="EMBL" id="ETE60205.1"/>
    </source>
</evidence>
<gene>
    <name evidence="2" type="primary">nst1</name>
    <name evidence="2" type="ORF">L345_14055</name>
</gene>
<feature type="compositionally biased region" description="Basic residues" evidence="1">
    <location>
        <begin position="107"/>
        <end position="117"/>
    </location>
</feature>
<accession>V8NDP8</accession>
<evidence type="ECO:0000313" key="3">
    <source>
        <dbReference type="Proteomes" id="UP000018936"/>
    </source>
</evidence>
<dbReference type="Proteomes" id="UP000018936">
    <property type="component" value="Unassembled WGS sequence"/>
</dbReference>
<feature type="region of interest" description="Disordered" evidence="1">
    <location>
        <begin position="72"/>
        <end position="201"/>
    </location>
</feature>
<feature type="compositionally biased region" description="Basic and acidic residues" evidence="1">
    <location>
        <begin position="89"/>
        <end position="106"/>
    </location>
</feature>
<dbReference type="OrthoDB" id="276744at2759"/>
<feature type="compositionally biased region" description="Basic and acidic residues" evidence="1">
    <location>
        <begin position="158"/>
        <end position="176"/>
    </location>
</feature>
<feature type="non-terminal residue" evidence="2">
    <location>
        <position position="520"/>
    </location>
</feature>
<dbReference type="EMBL" id="AZIM01004864">
    <property type="protein sequence ID" value="ETE60205.1"/>
    <property type="molecule type" value="Genomic_DNA"/>
</dbReference>
<evidence type="ECO:0000256" key="1">
    <source>
        <dbReference type="SAM" id="MobiDB-lite"/>
    </source>
</evidence>
<feature type="compositionally biased region" description="Basic residues" evidence="1">
    <location>
        <begin position="177"/>
        <end position="186"/>
    </location>
</feature>
<feature type="region of interest" description="Disordered" evidence="1">
    <location>
        <begin position="283"/>
        <end position="302"/>
    </location>
</feature>
<protein>
    <submittedName>
        <fullName evidence="2">Nst1</fullName>
    </submittedName>
</protein>
<comment type="caution">
    <text evidence="2">The sequence shown here is derived from an EMBL/GenBank/DDBJ whole genome shotgun (WGS) entry which is preliminary data.</text>
</comment>
<feature type="compositionally biased region" description="Basic and acidic residues" evidence="1">
    <location>
        <begin position="118"/>
        <end position="145"/>
    </location>
</feature>
<reference evidence="2 3" key="1">
    <citation type="journal article" date="2013" name="Proc. Natl. Acad. Sci. U.S.A.">
        <title>The king cobra genome reveals dynamic gene evolution and adaptation in the snake venom system.</title>
        <authorList>
            <person name="Vonk F.J."/>
            <person name="Casewell N.R."/>
            <person name="Henkel C.V."/>
            <person name="Heimberg A.M."/>
            <person name="Jansen H.J."/>
            <person name="McCleary R.J."/>
            <person name="Kerkkamp H.M."/>
            <person name="Vos R.A."/>
            <person name="Guerreiro I."/>
            <person name="Calvete J.J."/>
            <person name="Wuster W."/>
            <person name="Woods A.E."/>
            <person name="Logan J.M."/>
            <person name="Harrison R.A."/>
            <person name="Castoe T.A."/>
            <person name="de Koning A.P."/>
            <person name="Pollock D.D."/>
            <person name="Yandell M."/>
            <person name="Calderon D."/>
            <person name="Renjifo C."/>
            <person name="Currier R.B."/>
            <person name="Salgado D."/>
            <person name="Pla D."/>
            <person name="Sanz L."/>
            <person name="Hyder A.S."/>
            <person name="Ribeiro J.M."/>
            <person name="Arntzen J.W."/>
            <person name="van den Thillart G.E."/>
            <person name="Boetzer M."/>
            <person name="Pirovano W."/>
            <person name="Dirks R.P."/>
            <person name="Spaink H.P."/>
            <person name="Duboule D."/>
            <person name="McGlinn E."/>
            <person name="Kini R.M."/>
            <person name="Richardson M.K."/>
        </authorList>
    </citation>
    <scope>NUCLEOTIDE SEQUENCE</scope>
    <source>
        <tissue evidence="2">Blood</tissue>
    </source>
</reference>
<sequence>MQGQPHVESVAVVKSERLTVASETAAGLWKECKRVARQLTVSKIGPGGKEAKRGDTYCTGITDLGRRLSPLPCCPIAPSFSQEEEEERGEGRREKGKGGKEEARKERNGRKEKKRRRGKEEREEGSKEGEERVEVKDGEEGRDLIQTKWRKEKKRRDERRGNMEGEERRKGREGGRKEKKGKKEKIGKKESFLSPLPSPLIVCKSNFHGKGKRENIAGFTAGKQKQNHFPEANFPEIPWDLKLLQGVPSKKEHLVRAFANRTPESSRPGKLEGSPLCSWLKSATRPSEGAPAPSNWNREGGRRLPADLSQIVHGFPGSVLPSLPITAEVKLGGTEKGARQQDIGGPAFVNIEENEEDRNSSAFSLKNLKAAVAPTTINGTAKLEGTLERGEVNSRQSKVKVVGFGEETAESVVFPAIKFGAVYLDRRCYIIPDKCLSSLFLKEASSDGAPSISKDEPGMKMQDKSNALGLKTAAKRRATRVIRRLEAKTYEERLQELRMASLVKRRTRGDMIAVFQYLRG</sequence>
<feature type="compositionally biased region" description="Basic residues" evidence="1">
    <location>
        <begin position="148"/>
        <end position="157"/>
    </location>
</feature>
<dbReference type="AlphaFoldDB" id="V8NDP8"/>
<keyword evidence="3" id="KW-1185">Reference proteome</keyword>
<proteinExistence type="predicted"/>
<organism evidence="2 3">
    <name type="scientific">Ophiophagus hannah</name>
    <name type="common">King cobra</name>
    <name type="synonym">Naja hannah</name>
    <dbReference type="NCBI Taxonomy" id="8665"/>
    <lineage>
        <taxon>Eukaryota</taxon>
        <taxon>Metazoa</taxon>
        <taxon>Chordata</taxon>
        <taxon>Craniata</taxon>
        <taxon>Vertebrata</taxon>
        <taxon>Euteleostomi</taxon>
        <taxon>Lepidosauria</taxon>
        <taxon>Squamata</taxon>
        <taxon>Bifurcata</taxon>
        <taxon>Unidentata</taxon>
        <taxon>Episquamata</taxon>
        <taxon>Toxicofera</taxon>
        <taxon>Serpentes</taxon>
        <taxon>Colubroidea</taxon>
        <taxon>Elapidae</taxon>
        <taxon>Elapinae</taxon>
        <taxon>Ophiophagus</taxon>
    </lineage>
</organism>
<name>V8NDP8_OPHHA</name>